<dbReference type="RefSeq" id="WP_136454073.1">
    <property type="nucleotide sequence ID" value="NZ_SSWH01000006.1"/>
</dbReference>
<dbReference type="EMBL" id="SSWH01000006">
    <property type="protein sequence ID" value="THJ66496.1"/>
    <property type="molecule type" value="Genomic_DNA"/>
</dbReference>
<comment type="caution">
    <text evidence="2">The sequence shown here is derived from an EMBL/GenBank/DDBJ whole genome shotgun (WGS) entry which is preliminary data.</text>
</comment>
<dbReference type="InterPro" id="IPR045632">
    <property type="entry name" value="DUF6314"/>
</dbReference>
<evidence type="ECO:0000313" key="3">
    <source>
        <dbReference type="Proteomes" id="UP000305233"/>
    </source>
</evidence>
<accession>A0A4S5E4S2</accession>
<keyword evidence="3" id="KW-1185">Reference proteome</keyword>
<gene>
    <name evidence="2" type="ORF">E8P82_08535</name>
</gene>
<evidence type="ECO:0000313" key="2">
    <source>
        <dbReference type="EMBL" id="THJ66496.1"/>
    </source>
</evidence>
<protein>
    <recommendedName>
        <fullName evidence="1">DUF6314 domain-containing protein</fullName>
    </recommendedName>
</protein>
<organism evidence="2 3">
    <name type="scientific">Arthrobacter echini</name>
    <dbReference type="NCBI Taxonomy" id="1529066"/>
    <lineage>
        <taxon>Bacteria</taxon>
        <taxon>Bacillati</taxon>
        <taxon>Actinomycetota</taxon>
        <taxon>Actinomycetes</taxon>
        <taxon>Micrococcales</taxon>
        <taxon>Micrococcaceae</taxon>
        <taxon>Arthrobacter</taxon>
    </lineage>
</organism>
<feature type="domain" description="DUF6314" evidence="1">
    <location>
        <begin position="14"/>
        <end position="142"/>
    </location>
</feature>
<sequence>MQRYLGVDDALSFLVGAWATERRLLDRASGLSGTFSGLTTFTPDADGLAWVEEGTVSWPHFRGPAWRSYWISAVGGTTIVHFPDDRVLCRLDLRTGRARDVHACFPDTYRVDFAIHTADSVEYSWDVTGPAKDQLLSTSLRRA</sequence>
<dbReference type="AlphaFoldDB" id="A0A4S5E4S2"/>
<name>A0A4S5E4S2_9MICC</name>
<dbReference type="OrthoDB" id="3296280at2"/>
<dbReference type="Proteomes" id="UP000305233">
    <property type="component" value="Unassembled WGS sequence"/>
</dbReference>
<proteinExistence type="predicted"/>
<evidence type="ECO:0000259" key="1">
    <source>
        <dbReference type="Pfam" id="PF19834"/>
    </source>
</evidence>
<dbReference type="Pfam" id="PF19834">
    <property type="entry name" value="DUF6314"/>
    <property type="match status" value="1"/>
</dbReference>
<reference evidence="2 3" key="1">
    <citation type="submission" date="2019-04" db="EMBL/GenBank/DDBJ databases">
        <authorList>
            <person name="Liu Q."/>
            <person name="Xin Y.-H."/>
        </authorList>
    </citation>
    <scope>NUCLEOTIDE SEQUENCE [LARGE SCALE GENOMIC DNA]</scope>
    <source>
        <strain evidence="2 3">AM23</strain>
    </source>
</reference>